<reference evidence="1 2" key="1">
    <citation type="submission" date="2014-02" db="EMBL/GenBank/DDBJ databases">
        <title>Transposable element dynamics among asymbiotic and ectomycorrhizal Amanita fungi.</title>
        <authorList>
            <consortium name="DOE Joint Genome Institute"/>
            <person name="Hess J."/>
            <person name="Skrede I."/>
            <person name="Wolfe B."/>
            <person name="LaButti K."/>
            <person name="Ohm R.A."/>
            <person name="Grigoriev I.V."/>
            <person name="Pringle A."/>
        </authorList>
    </citation>
    <scope>NUCLEOTIDE SEQUENCE [LARGE SCALE GENOMIC DNA]</scope>
    <source>
        <strain evidence="1 2">SKay4041</strain>
    </source>
</reference>
<accession>A0A2A9NJY6</accession>
<protein>
    <recommendedName>
        <fullName evidence="3">BTB domain-containing protein</fullName>
    </recommendedName>
</protein>
<dbReference type="EMBL" id="KZ302058">
    <property type="protein sequence ID" value="PFH48567.1"/>
    <property type="molecule type" value="Genomic_DNA"/>
</dbReference>
<evidence type="ECO:0008006" key="3">
    <source>
        <dbReference type="Google" id="ProtNLM"/>
    </source>
</evidence>
<dbReference type="Proteomes" id="UP000242287">
    <property type="component" value="Unassembled WGS sequence"/>
</dbReference>
<evidence type="ECO:0000313" key="1">
    <source>
        <dbReference type="EMBL" id="PFH48567.1"/>
    </source>
</evidence>
<feature type="non-terminal residue" evidence="1">
    <location>
        <position position="1"/>
    </location>
</feature>
<name>A0A2A9NJY6_9AGAR</name>
<organism evidence="1 2">
    <name type="scientific">Amanita thiersii Skay4041</name>
    <dbReference type="NCBI Taxonomy" id="703135"/>
    <lineage>
        <taxon>Eukaryota</taxon>
        <taxon>Fungi</taxon>
        <taxon>Dikarya</taxon>
        <taxon>Basidiomycota</taxon>
        <taxon>Agaricomycotina</taxon>
        <taxon>Agaricomycetes</taxon>
        <taxon>Agaricomycetidae</taxon>
        <taxon>Agaricales</taxon>
        <taxon>Pluteineae</taxon>
        <taxon>Amanitaceae</taxon>
        <taxon>Amanita</taxon>
    </lineage>
</organism>
<sequence>DVVLQSSDGKILGAHAGNLEMFSCGFPPASLTASSPSFAADSVCLTETADVLEVLLGFMHNRPQQNLLGYPSNVITALAEAAEKYLVHPAMEVCRLHMFRLADIRPKEVFAYALKHGYSELLDKTAPMTLTWDTKTACKALGVNGFAIWVLYREEWFTLYHNLPSLTAPVKRKRGVKECGHWDRFLVQIVEMGVRGLMRWKEQIPLLVSKVDCKWCRQRASNLQSNVERAIMNLPSASELIKGL</sequence>
<dbReference type="AlphaFoldDB" id="A0A2A9NJY6"/>
<dbReference type="OrthoDB" id="3057577at2759"/>
<dbReference type="STRING" id="703135.A0A2A9NJY6"/>
<proteinExistence type="predicted"/>
<evidence type="ECO:0000313" key="2">
    <source>
        <dbReference type="Proteomes" id="UP000242287"/>
    </source>
</evidence>
<keyword evidence="2" id="KW-1185">Reference proteome</keyword>
<gene>
    <name evidence="1" type="ORF">AMATHDRAFT_149626</name>
</gene>